<organism evidence="1 2">
    <name type="scientific">Nocardia stercoris</name>
    <dbReference type="NCBI Taxonomy" id="2483361"/>
    <lineage>
        <taxon>Bacteria</taxon>
        <taxon>Bacillati</taxon>
        <taxon>Actinomycetota</taxon>
        <taxon>Actinomycetes</taxon>
        <taxon>Mycobacteriales</taxon>
        <taxon>Nocardiaceae</taxon>
        <taxon>Nocardia</taxon>
    </lineage>
</organism>
<comment type="caution">
    <text evidence="1">The sequence shown here is derived from an EMBL/GenBank/DDBJ whole genome shotgun (WGS) entry which is preliminary data.</text>
</comment>
<evidence type="ECO:0000313" key="1">
    <source>
        <dbReference type="EMBL" id="RMI30404.1"/>
    </source>
</evidence>
<name>A0A3M2KZ57_9NOCA</name>
<sequence length="80" mass="8204">MPGQCSFPVAGAGGLSGRLGGEANMICRHQAASGLGSGHTTSGVTARRTLLRFCMTTCDSIDSAELPRVFDYPGTGDTLI</sequence>
<reference evidence="1 2" key="1">
    <citation type="submission" date="2018-10" db="EMBL/GenBank/DDBJ databases">
        <title>Isolation from cow dung.</title>
        <authorList>
            <person name="Ling L."/>
        </authorList>
    </citation>
    <scope>NUCLEOTIDE SEQUENCE [LARGE SCALE GENOMIC DNA]</scope>
    <source>
        <strain evidence="1 2">NEAU-LL90</strain>
    </source>
</reference>
<evidence type="ECO:0000313" key="2">
    <source>
        <dbReference type="Proteomes" id="UP000279275"/>
    </source>
</evidence>
<dbReference type="Proteomes" id="UP000279275">
    <property type="component" value="Unassembled WGS sequence"/>
</dbReference>
<protein>
    <submittedName>
        <fullName evidence="1">Uncharacterized protein</fullName>
    </submittedName>
</protein>
<dbReference type="EMBL" id="RFFH01000010">
    <property type="protein sequence ID" value="RMI30404.1"/>
    <property type="molecule type" value="Genomic_DNA"/>
</dbReference>
<accession>A0A3M2KZ57</accession>
<proteinExistence type="predicted"/>
<dbReference type="AlphaFoldDB" id="A0A3M2KZ57"/>
<keyword evidence="2" id="KW-1185">Reference proteome</keyword>
<gene>
    <name evidence="1" type="ORF">EBN03_22475</name>
</gene>